<name>A0AAD8NBM5_TARER</name>
<dbReference type="AlphaFoldDB" id="A0AAD8NBM5"/>
<proteinExistence type="predicted"/>
<dbReference type="Proteomes" id="UP001229421">
    <property type="component" value="Unassembled WGS sequence"/>
</dbReference>
<comment type="caution">
    <text evidence="2">The sequence shown here is derived from an EMBL/GenBank/DDBJ whole genome shotgun (WGS) entry which is preliminary data.</text>
</comment>
<evidence type="ECO:0000313" key="3">
    <source>
        <dbReference type="Proteomes" id="UP001229421"/>
    </source>
</evidence>
<accession>A0AAD8NBM5</accession>
<evidence type="ECO:0000256" key="1">
    <source>
        <dbReference type="SAM" id="MobiDB-lite"/>
    </source>
</evidence>
<sequence length="111" mass="12086">MPKTSKLLKEINDLQQKILVVFDEALSDKMLLEDKYTKLNQNGEHGMIEKALPTAAPATNGDASKTANNGGTSKVLPSLDGVERITNEMKLKLMELERALDKAAAGMSNKD</sequence>
<dbReference type="EMBL" id="JAUHHV010000010">
    <property type="protein sequence ID" value="KAK1409560.1"/>
    <property type="molecule type" value="Genomic_DNA"/>
</dbReference>
<feature type="compositionally biased region" description="Polar residues" evidence="1">
    <location>
        <begin position="61"/>
        <end position="72"/>
    </location>
</feature>
<reference evidence="2" key="1">
    <citation type="journal article" date="2023" name="bioRxiv">
        <title>Improved chromosome-level genome assembly for marigold (Tagetes erecta).</title>
        <authorList>
            <person name="Jiang F."/>
            <person name="Yuan L."/>
            <person name="Wang S."/>
            <person name="Wang H."/>
            <person name="Xu D."/>
            <person name="Wang A."/>
            <person name="Fan W."/>
        </authorList>
    </citation>
    <scope>NUCLEOTIDE SEQUENCE</scope>
    <source>
        <strain evidence="2">WSJ</strain>
        <tissue evidence="2">Leaf</tissue>
    </source>
</reference>
<feature type="region of interest" description="Disordered" evidence="1">
    <location>
        <begin position="54"/>
        <end position="75"/>
    </location>
</feature>
<evidence type="ECO:0000313" key="2">
    <source>
        <dbReference type="EMBL" id="KAK1409560.1"/>
    </source>
</evidence>
<gene>
    <name evidence="2" type="ORF">QVD17_36086</name>
</gene>
<protein>
    <submittedName>
        <fullName evidence="2">Uncharacterized protein</fullName>
    </submittedName>
</protein>
<organism evidence="2 3">
    <name type="scientific">Tagetes erecta</name>
    <name type="common">African marigold</name>
    <dbReference type="NCBI Taxonomy" id="13708"/>
    <lineage>
        <taxon>Eukaryota</taxon>
        <taxon>Viridiplantae</taxon>
        <taxon>Streptophyta</taxon>
        <taxon>Embryophyta</taxon>
        <taxon>Tracheophyta</taxon>
        <taxon>Spermatophyta</taxon>
        <taxon>Magnoliopsida</taxon>
        <taxon>eudicotyledons</taxon>
        <taxon>Gunneridae</taxon>
        <taxon>Pentapetalae</taxon>
        <taxon>asterids</taxon>
        <taxon>campanulids</taxon>
        <taxon>Asterales</taxon>
        <taxon>Asteraceae</taxon>
        <taxon>Asteroideae</taxon>
        <taxon>Heliantheae alliance</taxon>
        <taxon>Tageteae</taxon>
        <taxon>Tagetes</taxon>
    </lineage>
</organism>
<keyword evidence="3" id="KW-1185">Reference proteome</keyword>